<evidence type="ECO:0000256" key="8">
    <source>
        <dbReference type="SAM" id="Phobius"/>
    </source>
</evidence>
<feature type="transmembrane region" description="Helical" evidence="8">
    <location>
        <begin position="143"/>
        <end position="159"/>
    </location>
</feature>
<dbReference type="GO" id="GO:0005886">
    <property type="term" value="C:plasma membrane"/>
    <property type="evidence" value="ECO:0007669"/>
    <property type="project" value="UniProtKB-SubCell"/>
</dbReference>
<comment type="caution">
    <text evidence="10">The sequence shown here is derived from an EMBL/GenBank/DDBJ whole genome shotgun (WGS) entry which is preliminary data.</text>
</comment>
<proteinExistence type="predicted"/>
<organism evidence="10 11">
    <name type="scientific">Candidatus Sulfomarinibacter kjeldsenii</name>
    <dbReference type="NCBI Taxonomy" id="2885994"/>
    <lineage>
        <taxon>Bacteria</taxon>
        <taxon>Pseudomonadati</taxon>
        <taxon>Acidobacteriota</taxon>
        <taxon>Thermoanaerobaculia</taxon>
        <taxon>Thermoanaerobaculales</taxon>
        <taxon>Candidatus Sulfomarinibacteraceae</taxon>
        <taxon>Candidatus Sulfomarinibacter</taxon>
    </lineage>
</organism>
<protein>
    <submittedName>
        <fullName evidence="10">Glycosyltransferase family 39 protein</fullName>
    </submittedName>
</protein>
<evidence type="ECO:0000256" key="7">
    <source>
        <dbReference type="ARBA" id="ARBA00023136"/>
    </source>
</evidence>
<dbReference type="PANTHER" id="PTHR33908:SF11">
    <property type="entry name" value="MEMBRANE PROTEIN"/>
    <property type="match status" value="1"/>
</dbReference>
<gene>
    <name evidence="10" type="ORF">IFJ97_04600</name>
</gene>
<dbReference type="PANTHER" id="PTHR33908">
    <property type="entry name" value="MANNOSYLTRANSFERASE YKCB-RELATED"/>
    <property type="match status" value="1"/>
</dbReference>
<keyword evidence="2" id="KW-1003">Cell membrane</keyword>
<reference evidence="10 11" key="1">
    <citation type="submission" date="2020-08" db="EMBL/GenBank/DDBJ databases">
        <title>Acidobacteriota in marine sediments use diverse sulfur dissimilation pathways.</title>
        <authorList>
            <person name="Wasmund K."/>
        </authorList>
    </citation>
    <scope>NUCLEOTIDE SEQUENCE [LARGE SCALE GENOMIC DNA]</scope>
    <source>
        <strain evidence="10">MAG AM3-A</strain>
    </source>
</reference>
<dbReference type="GO" id="GO:0009103">
    <property type="term" value="P:lipopolysaccharide biosynthetic process"/>
    <property type="evidence" value="ECO:0007669"/>
    <property type="project" value="UniProtKB-ARBA"/>
</dbReference>
<feature type="transmembrane region" description="Helical" evidence="8">
    <location>
        <begin position="204"/>
        <end position="223"/>
    </location>
</feature>
<sequence length="522" mass="57440">MENDGPIDEISAGLPLPALSKPVLWGLVAAKLLLHLPGLFRYGYFRDELYFLDCARHLDWGYVDCAPLVAVYAKIALALGGSLPALRILPMLAGAGMVALTVLIARQLGGGAFAQALAGLAILIAPVHLMIDSVLSMNGFEPIFWMGCVLIMIRIIRGGDPRLWILFGFLAGLGLENKHSTLFFGAAVAVAVIATPLRRELLRPWIWLGAAIALAIFLPNLIWQWQNGFPTVEDLQNVRATGKNVALAPIPFLVQQTMMMHPANLPVWLAGLWFLFFGRGRLFRAVGWIYVSALVFFIVLHAKDYYLAPAYPMLLAAGGVTIEAWSTRISGFRVRTAARSAVAGWLIVSGAIFAPIALPLFSPANYVAYQKKLGLAPQKTEVAHVGPLPQLWGDQFGWPELVEEVAEIYWALPEKERLRTGIFASNYGEAGAINLFGPEHGLPPAICVHQTHSMWGPGDFAGNQLIWLQGSAESLERVCGSVELVGEHRHPWGMAEENRPIYLCRELNPQLSELWPQLRHWN</sequence>
<dbReference type="AlphaFoldDB" id="A0A8J7C3E0"/>
<feature type="transmembrane region" description="Helical" evidence="8">
    <location>
        <begin position="337"/>
        <end position="361"/>
    </location>
</feature>
<evidence type="ECO:0000256" key="6">
    <source>
        <dbReference type="ARBA" id="ARBA00022989"/>
    </source>
</evidence>
<keyword evidence="5 8" id="KW-0812">Transmembrane</keyword>
<dbReference type="InterPro" id="IPR050297">
    <property type="entry name" value="LipidA_mod_glycosyltrf_83"/>
</dbReference>
<keyword evidence="3" id="KW-0328">Glycosyltransferase</keyword>
<comment type="subcellular location">
    <subcellularLocation>
        <location evidence="1">Cell membrane</location>
        <topology evidence="1">Multi-pass membrane protein</topology>
    </subcellularLocation>
</comment>
<evidence type="ECO:0000313" key="11">
    <source>
        <dbReference type="Proteomes" id="UP000598633"/>
    </source>
</evidence>
<accession>A0A8J7C3E0</accession>
<evidence type="ECO:0000256" key="2">
    <source>
        <dbReference type="ARBA" id="ARBA00022475"/>
    </source>
</evidence>
<feature type="transmembrane region" description="Helical" evidence="8">
    <location>
        <begin position="179"/>
        <end position="197"/>
    </location>
</feature>
<keyword evidence="4" id="KW-0808">Transferase</keyword>
<feature type="transmembrane region" description="Helical" evidence="8">
    <location>
        <begin position="259"/>
        <end position="278"/>
    </location>
</feature>
<dbReference type="GO" id="GO:0016763">
    <property type="term" value="F:pentosyltransferase activity"/>
    <property type="evidence" value="ECO:0007669"/>
    <property type="project" value="TreeGrafter"/>
</dbReference>
<dbReference type="EMBL" id="JACXWA010000072">
    <property type="protein sequence ID" value="MBD3870620.1"/>
    <property type="molecule type" value="Genomic_DNA"/>
</dbReference>
<evidence type="ECO:0000256" key="5">
    <source>
        <dbReference type="ARBA" id="ARBA00022692"/>
    </source>
</evidence>
<dbReference type="Pfam" id="PF13231">
    <property type="entry name" value="PMT_2"/>
    <property type="match status" value="1"/>
</dbReference>
<feature type="transmembrane region" description="Helical" evidence="8">
    <location>
        <begin position="60"/>
        <end position="81"/>
    </location>
</feature>
<feature type="transmembrane region" description="Helical" evidence="8">
    <location>
        <begin position="23"/>
        <end position="40"/>
    </location>
</feature>
<feature type="transmembrane region" description="Helical" evidence="8">
    <location>
        <begin position="112"/>
        <end position="131"/>
    </location>
</feature>
<feature type="transmembrane region" description="Helical" evidence="8">
    <location>
        <begin position="308"/>
        <end position="325"/>
    </location>
</feature>
<evidence type="ECO:0000256" key="3">
    <source>
        <dbReference type="ARBA" id="ARBA00022676"/>
    </source>
</evidence>
<evidence type="ECO:0000256" key="1">
    <source>
        <dbReference type="ARBA" id="ARBA00004651"/>
    </source>
</evidence>
<name>A0A8J7C3E0_9BACT</name>
<keyword evidence="7 8" id="KW-0472">Membrane</keyword>
<feature type="transmembrane region" description="Helical" evidence="8">
    <location>
        <begin position="285"/>
        <end position="302"/>
    </location>
</feature>
<evidence type="ECO:0000313" key="10">
    <source>
        <dbReference type="EMBL" id="MBD3870620.1"/>
    </source>
</evidence>
<evidence type="ECO:0000256" key="4">
    <source>
        <dbReference type="ARBA" id="ARBA00022679"/>
    </source>
</evidence>
<feature type="domain" description="Glycosyltransferase RgtA/B/C/D-like" evidence="9">
    <location>
        <begin position="66"/>
        <end position="223"/>
    </location>
</feature>
<dbReference type="InterPro" id="IPR038731">
    <property type="entry name" value="RgtA/B/C-like"/>
</dbReference>
<evidence type="ECO:0000259" key="9">
    <source>
        <dbReference type="Pfam" id="PF13231"/>
    </source>
</evidence>
<keyword evidence="6 8" id="KW-1133">Transmembrane helix</keyword>
<dbReference type="Proteomes" id="UP000598633">
    <property type="component" value="Unassembled WGS sequence"/>
</dbReference>